<feature type="domain" description="GGDEF" evidence="5">
    <location>
        <begin position="178"/>
        <end position="311"/>
    </location>
</feature>
<dbReference type="InterPro" id="IPR000160">
    <property type="entry name" value="GGDEF_dom"/>
</dbReference>
<dbReference type="InterPro" id="IPR029787">
    <property type="entry name" value="Nucleotide_cyclase"/>
</dbReference>
<dbReference type="Gene3D" id="3.20.20.450">
    <property type="entry name" value="EAL domain"/>
    <property type="match status" value="1"/>
</dbReference>
<dbReference type="AlphaFoldDB" id="K6X7U0"/>
<dbReference type="NCBIfam" id="TIGR00254">
    <property type="entry name" value="GGDEF"/>
    <property type="match status" value="1"/>
</dbReference>
<dbReference type="OrthoDB" id="9812358at2"/>
<dbReference type="PROSITE" id="PS50883">
    <property type="entry name" value="EAL"/>
    <property type="match status" value="1"/>
</dbReference>
<dbReference type="SUPFAM" id="SSF141868">
    <property type="entry name" value="EAL domain-like"/>
    <property type="match status" value="1"/>
</dbReference>
<comment type="caution">
    <text evidence="6">The sequence shown here is derived from an EMBL/GenBank/DDBJ whole genome shotgun (WGS) entry which is preliminary data.</text>
</comment>
<dbReference type="RefSeq" id="WP_008846491.1">
    <property type="nucleotide sequence ID" value="NZ_BAEN01000076.1"/>
</dbReference>
<dbReference type="CDD" id="cd17535">
    <property type="entry name" value="REC_NarL-like"/>
    <property type="match status" value="1"/>
</dbReference>
<dbReference type="CDD" id="cd01949">
    <property type="entry name" value="GGDEF"/>
    <property type="match status" value="1"/>
</dbReference>
<dbReference type="PANTHER" id="PTHR44757:SF2">
    <property type="entry name" value="BIOFILM ARCHITECTURE MAINTENANCE PROTEIN MBAA"/>
    <property type="match status" value="1"/>
</dbReference>
<accession>K6X7U0</accession>
<dbReference type="FunFam" id="3.30.70.270:FF:000001">
    <property type="entry name" value="Diguanylate cyclase domain protein"/>
    <property type="match status" value="1"/>
</dbReference>
<dbReference type="InterPro" id="IPR011006">
    <property type="entry name" value="CheY-like_superfamily"/>
</dbReference>
<dbReference type="Pfam" id="PF00990">
    <property type="entry name" value="GGDEF"/>
    <property type="match status" value="1"/>
</dbReference>
<feature type="domain" description="EAL" evidence="4">
    <location>
        <begin position="320"/>
        <end position="577"/>
    </location>
</feature>
<dbReference type="CDD" id="cd01948">
    <property type="entry name" value="EAL"/>
    <property type="match status" value="1"/>
</dbReference>
<evidence type="ECO:0000259" key="5">
    <source>
        <dbReference type="PROSITE" id="PS50887"/>
    </source>
</evidence>
<dbReference type="Gene3D" id="3.30.70.270">
    <property type="match status" value="1"/>
</dbReference>
<dbReference type="InterPro" id="IPR058245">
    <property type="entry name" value="NreC/VraR/RcsB-like_REC"/>
</dbReference>
<dbReference type="InterPro" id="IPR001789">
    <property type="entry name" value="Sig_transdc_resp-reg_receiver"/>
</dbReference>
<dbReference type="Pfam" id="PF00072">
    <property type="entry name" value="Response_reg"/>
    <property type="match status" value="1"/>
</dbReference>
<dbReference type="InterPro" id="IPR035919">
    <property type="entry name" value="EAL_sf"/>
</dbReference>
<reference evidence="6 7" key="1">
    <citation type="journal article" date="2017" name="Antonie Van Leeuwenhoek">
        <title>Rhizobium rhizosphaerae sp. nov., a novel species isolated from rice rhizosphere.</title>
        <authorList>
            <person name="Zhao J.J."/>
            <person name="Zhang J."/>
            <person name="Zhang R.J."/>
            <person name="Zhang C.W."/>
            <person name="Yin H.Q."/>
            <person name="Zhang X.X."/>
        </authorList>
    </citation>
    <scope>NUCLEOTIDE SEQUENCE [LARGE SCALE GENOMIC DNA]</scope>
    <source>
        <strain evidence="6 7">E3</strain>
    </source>
</reference>
<dbReference type="Pfam" id="PF00563">
    <property type="entry name" value="EAL"/>
    <property type="match status" value="1"/>
</dbReference>
<dbReference type="InterPro" id="IPR052155">
    <property type="entry name" value="Biofilm_reg_signaling"/>
</dbReference>
<dbReference type="SMART" id="SM00052">
    <property type="entry name" value="EAL"/>
    <property type="match status" value="1"/>
</dbReference>
<gene>
    <name evidence="6" type="primary">gmr</name>
    <name evidence="6" type="ORF">GLIP_4078</name>
</gene>
<dbReference type="SUPFAM" id="SSF55073">
    <property type="entry name" value="Nucleotide cyclase"/>
    <property type="match status" value="1"/>
</dbReference>
<evidence type="ECO:0000259" key="4">
    <source>
        <dbReference type="PROSITE" id="PS50883"/>
    </source>
</evidence>
<dbReference type="SMART" id="SM00267">
    <property type="entry name" value="GGDEF"/>
    <property type="match status" value="1"/>
</dbReference>
<keyword evidence="7" id="KW-1185">Reference proteome</keyword>
<dbReference type="SUPFAM" id="SSF52172">
    <property type="entry name" value="CheY-like"/>
    <property type="match status" value="1"/>
</dbReference>
<evidence type="ECO:0000256" key="2">
    <source>
        <dbReference type="PROSITE-ProRule" id="PRU00169"/>
    </source>
</evidence>
<sequence>MGTQKAISVLIIDDDELDRMSIKRALNAAESLKFGYSEAATREESISLLEKGNFDVVLVDYRLTDSNGLDLIRYMNQQVLDQQYAIIMLSHQKDESLAEQALDVGAHDFLLKDDVDTRRIVRTIRQAMYRNKLENRVNQQTNELRQLAENDALTGLSNRYTFEQILKNAFSRITRISGTLGVLFLDLDEFKYVNDLLGHNTGDELLKEIAFRLRNVIRGNDFLARLGGDEFVVLAQDIDEEKQISNLASRIIASLKQPFKIQNNDITISVSVGIAAYGPSASTPAEIMKCADIAMYQAKMNGRNQFCFYTHDLHHQISKRACLEADLRKAIQERQFELYYQPQISCKTGMITGMEALIRWNHPTRGFLSPVEFISLAEQIGLMPQIGSWVLHHACCQFREWQLKFGLNDLDLTMSVNVSAKQLLRSDFVDSVKVALHDSGLNPFSLKLELTENALIHNPESVACKLQMVKEMGVHIALDDFGTGYSSLQHIRMFPIHTLKIDKSFLDTAGDGSTLERLLIAVVQFGKTLGLYVIAEGVEESFQLEFCKRNNVDSVQGYYFAKPLSCKDFEAYFYGAKNLLPKK</sequence>
<dbReference type="GO" id="GO:0003824">
    <property type="term" value="F:catalytic activity"/>
    <property type="evidence" value="ECO:0007669"/>
    <property type="project" value="UniProtKB-ARBA"/>
</dbReference>
<dbReference type="GO" id="GO:0000160">
    <property type="term" value="P:phosphorelay signal transduction system"/>
    <property type="evidence" value="ECO:0007669"/>
    <property type="project" value="InterPro"/>
</dbReference>
<dbReference type="STRING" id="1127673.GLIP_4078"/>
<dbReference type="SMART" id="SM00448">
    <property type="entry name" value="REC"/>
    <property type="match status" value="1"/>
</dbReference>
<dbReference type="InterPro" id="IPR001633">
    <property type="entry name" value="EAL_dom"/>
</dbReference>
<dbReference type="PROSITE" id="PS50110">
    <property type="entry name" value="RESPONSE_REGULATORY"/>
    <property type="match status" value="1"/>
</dbReference>
<dbReference type="InterPro" id="IPR043128">
    <property type="entry name" value="Rev_trsase/Diguanyl_cyclase"/>
</dbReference>
<dbReference type="EMBL" id="BAEN01000076">
    <property type="protein sequence ID" value="GAC16689.1"/>
    <property type="molecule type" value="Genomic_DNA"/>
</dbReference>
<dbReference type="eggNOG" id="COG5001">
    <property type="taxonomic scope" value="Bacteria"/>
</dbReference>
<dbReference type="PROSITE" id="PS50887">
    <property type="entry name" value="GGDEF"/>
    <property type="match status" value="1"/>
</dbReference>
<evidence type="ECO:0000313" key="6">
    <source>
        <dbReference type="EMBL" id="GAC16689.1"/>
    </source>
</evidence>
<keyword evidence="2" id="KW-0597">Phosphoprotein</keyword>
<dbReference type="PANTHER" id="PTHR44757">
    <property type="entry name" value="DIGUANYLATE CYCLASE DGCP"/>
    <property type="match status" value="1"/>
</dbReference>
<name>K6X7U0_9ALTE</name>
<evidence type="ECO:0000259" key="3">
    <source>
        <dbReference type="PROSITE" id="PS50110"/>
    </source>
</evidence>
<comment type="cofactor">
    <cofactor evidence="1">
        <name>Mg(2+)</name>
        <dbReference type="ChEBI" id="CHEBI:18420"/>
    </cofactor>
</comment>
<evidence type="ECO:0000256" key="1">
    <source>
        <dbReference type="ARBA" id="ARBA00001946"/>
    </source>
</evidence>
<feature type="modified residue" description="4-aspartylphosphate" evidence="2">
    <location>
        <position position="60"/>
    </location>
</feature>
<dbReference type="Proteomes" id="UP000006334">
    <property type="component" value="Unassembled WGS sequence"/>
</dbReference>
<organism evidence="6 7">
    <name type="scientific">Aliiglaciecola lipolytica E3</name>
    <dbReference type="NCBI Taxonomy" id="1127673"/>
    <lineage>
        <taxon>Bacteria</taxon>
        <taxon>Pseudomonadati</taxon>
        <taxon>Pseudomonadota</taxon>
        <taxon>Gammaproteobacteria</taxon>
        <taxon>Alteromonadales</taxon>
        <taxon>Alteromonadaceae</taxon>
        <taxon>Aliiglaciecola</taxon>
    </lineage>
</organism>
<dbReference type="Gene3D" id="3.40.50.2300">
    <property type="match status" value="1"/>
</dbReference>
<proteinExistence type="predicted"/>
<feature type="domain" description="Response regulatory" evidence="3">
    <location>
        <begin position="8"/>
        <end position="127"/>
    </location>
</feature>
<protein>
    <submittedName>
        <fullName evidence="6">Cyclic di-GMP phosphodiesterase Gmr</fullName>
    </submittedName>
</protein>
<evidence type="ECO:0000313" key="7">
    <source>
        <dbReference type="Proteomes" id="UP000006334"/>
    </source>
</evidence>